<feature type="compositionally biased region" description="Basic and acidic residues" evidence="11">
    <location>
        <begin position="946"/>
        <end position="962"/>
    </location>
</feature>
<keyword evidence="6" id="KW-0347">Helicase</keyword>
<evidence type="ECO:0000256" key="11">
    <source>
        <dbReference type="SAM" id="MobiDB-lite"/>
    </source>
</evidence>
<feature type="domain" description="Helicase C-terminal" evidence="14">
    <location>
        <begin position="390"/>
        <end position="557"/>
    </location>
</feature>
<proteinExistence type="predicted"/>
<dbReference type="Pfam" id="PF00271">
    <property type="entry name" value="Helicase_C"/>
    <property type="match status" value="1"/>
</dbReference>
<dbReference type="InterPro" id="IPR027417">
    <property type="entry name" value="P-loop_NTPase"/>
</dbReference>
<feature type="compositionally biased region" description="Polar residues" evidence="11">
    <location>
        <begin position="637"/>
        <end position="654"/>
    </location>
</feature>
<dbReference type="Pfam" id="PF00270">
    <property type="entry name" value="DEAD"/>
    <property type="match status" value="1"/>
</dbReference>
<evidence type="ECO:0000259" key="14">
    <source>
        <dbReference type="PROSITE" id="PS51194"/>
    </source>
</evidence>
<dbReference type="InterPro" id="IPR014014">
    <property type="entry name" value="RNA_helicase_DEAD_Q_motif"/>
</dbReference>
<dbReference type="PROSITE" id="PS50089">
    <property type="entry name" value="ZF_RING_2"/>
    <property type="match status" value="1"/>
</dbReference>
<dbReference type="SUPFAM" id="SSF57850">
    <property type="entry name" value="RING/U-box"/>
    <property type="match status" value="2"/>
</dbReference>
<dbReference type="PROSITE" id="PS00039">
    <property type="entry name" value="DEAD_ATP_HELICASE"/>
    <property type="match status" value="1"/>
</dbReference>
<feature type="region of interest" description="Disordered" evidence="11">
    <location>
        <begin position="905"/>
        <end position="962"/>
    </location>
</feature>
<dbReference type="InterPro" id="IPR001841">
    <property type="entry name" value="Znf_RING"/>
</dbReference>
<feature type="region of interest" description="Disordered" evidence="11">
    <location>
        <begin position="667"/>
        <end position="691"/>
    </location>
</feature>
<dbReference type="InterPro" id="IPR043145">
    <property type="entry name" value="Znf_ZZ_sf"/>
</dbReference>
<evidence type="ECO:0000256" key="10">
    <source>
        <dbReference type="PROSITE-ProRule" id="PRU00552"/>
    </source>
</evidence>
<feature type="domain" description="RING-type" evidence="12">
    <location>
        <begin position="731"/>
        <end position="772"/>
    </location>
</feature>
<feature type="short sequence motif" description="Q motif" evidence="10">
    <location>
        <begin position="179"/>
        <end position="207"/>
    </location>
</feature>
<evidence type="ECO:0000256" key="6">
    <source>
        <dbReference type="ARBA" id="ARBA00022806"/>
    </source>
</evidence>
<dbReference type="InterPro" id="IPR013083">
    <property type="entry name" value="Znf_RING/FYVE/PHD"/>
</dbReference>
<dbReference type="Pfam" id="PF13639">
    <property type="entry name" value="zf-RING_2"/>
    <property type="match status" value="1"/>
</dbReference>
<dbReference type="InterPro" id="IPR001650">
    <property type="entry name" value="Helicase_C-like"/>
</dbReference>
<keyword evidence="3" id="KW-0547">Nucleotide-binding</keyword>
<evidence type="ECO:0000259" key="15">
    <source>
        <dbReference type="PROSITE" id="PS51195"/>
    </source>
</evidence>
<keyword evidence="7" id="KW-0862">Zinc</keyword>
<evidence type="ECO:0000256" key="1">
    <source>
        <dbReference type="ARBA" id="ARBA00012552"/>
    </source>
</evidence>
<dbReference type="InterPro" id="IPR000629">
    <property type="entry name" value="RNA-helicase_DEAD-box_CS"/>
</dbReference>
<dbReference type="AlphaFoldDB" id="A0A7J6PLV0"/>
<dbReference type="Gene3D" id="3.30.60.90">
    <property type="match status" value="1"/>
</dbReference>
<keyword evidence="2" id="KW-0479">Metal-binding</keyword>
<dbReference type="Proteomes" id="UP000541610">
    <property type="component" value="Unassembled WGS sequence"/>
</dbReference>
<dbReference type="OrthoDB" id="196131at2759"/>
<keyword evidence="4 9" id="KW-0863">Zinc-finger</keyword>
<evidence type="ECO:0000259" key="13">
    <source>
        <dbReference type="PROSITE" id="PS51192"/>
    </source>
</evidence>
<dbReference type="Gene3D" id="3.40.50.300">
    <property type="entry name" value="P-loop containing nucleotide triphosphate hydrolases"/>
    <property type="match status" value="2"/>
</dbReference>
<dbReference type="GO" id="GO:0003676">
    <property type="term" value="F:nucleic acid binding"/>
    <property type="evidence" value="ECO:0007669"/>
    <property type="project" value="InterPro"/>
</dbReference>
<dbReference type="SUPFAM" id="SSF52540">
    <property type="entry name" value="P-loop containing nucleoside triphosphate hydrolases"/>
    <property type="match status" value="1"/>
</dbReference>
<dbReference type="Gene3D" id="3.30.40.10">
    <property type="entry name" value="Zinc/RING finger domain, C3HC4 (zinc finger)"/>
    <property type="match status" value="1"/>
</dbReference>
<sequence length="962" mass="107069">MLSTLRLSTASWAPAALGRIASTLRSHPIGGQLRLCSSATAEATMKRPPPPPPAPKAPPRNDSTDRDGWFNNARSDTRSFSRRDEGGQDRSSDAYEFDRRDRGRGGAYSRGNGVSDSEAFAGSGLQPINWQGEALTPFTKNFYKEHPEVAAFTDEECAAFLAEADITVQGSPPIPKPIRTFEQGQFPEVLMKEFEKAGYTEPTNIQKIGWPVALSGRDMVGVAQTGSGKTIHVNAQAPLKHGDGPVVLVLVPTRELAMQVQAEATRFGKMAGLMNTAIFGGVPRYNQANDLRRGVEVCIATPGRLLDFLETGVTNLKRVTYLVLDEADRMLDMGFEPQIRRIVSQIRPDRQTTMWSATWPKEVQSMARDFCREEPIRLTVGNTQLQANPDVKQRVEIVSEMDKRQMFFDWLKETYPQGSRIIVFTETKKGADALTREMRYNNFNAASIHGDKEQRERDRILNDFKTGRCNVLVATDVAQRGLDIKNVEWVVNYDMPKTIEDYVHRIGRTGRAGAVGNSLTFITNDTHTPDRVRMAKDIVKCMEDVKQTPPQSLYDMAAISIASVRGGGSFRGGGFRGTTAVCRSCGREDSTTITDIPPMMDYDEQDDEEADDAFVTSPQGSRHLMVESVTVMPAPSTRCQTAQPGSRNGRQGTSGRFVVAPNITEEESALETSNPSSVYGGRRAENYGSPKGSRAVCPAMLESLERERLEISPADFEVLREDMALGGTRYCAICADEDDDPDPFTDLPCGHEFHLDCVKLWLKNNACCPLCRFDLPQTDIDYYRMVGDDLMVRLLEQQQRHHEIREESKRRQHARKVHLALLRGRPLHVTPVPRGEVVMCSTFRSGVRCARCEMTPIIGSTRYRCDVCGPSFTVCQECESRYFCAETHRHKCSVITVDSKQLLKDWPSESPGSTGPGDLHSPTRERLAESREGAIEEYLGFSVGSEGREESGENSLDRPTTR</sequence>
<dbReference type="GO" id="GO:0005524">
    <property type="term" value="F:ATP binding"/>
    <property type="evidence" value="ECO:0007669"/>
    <property type="project" value="UniProtKB-KW"/>
</dbReference>
<dbReference type="GO" id="GO:0016787">
    <property type="term" value="F:hydrolase activity"/>
    <property type="evidence" value="ECO:0007669"/>
    <property type="project" value="UniProtKB-KW"/>
</dbReference>
<dbReference type="CDD" id="cd18787">
    <property type="entry name" value="SF2_C_DEAD"/>
    <property type="match status" value="1"/>
</dbReference>
<dbReference type="FunFam" id="3.40.50.300:FF:000008">
    <property type="entry name" value="ATP-dependent RNA helicase RhlB"/>
    <property type="match status" value="1"/>
</dbReference>
<evidence type="ECO:0000256" key="8">
    <source>
        <dbReference type="ARBA" id="ARBA00022840"/>
    </source>
</evidence>
<dbReference type="PROSITE" id="PS51195">
    <property type="entry name" value="Q_MOTIF"/>
    <property type="match status" value="1"/>
</dbReference>
<dbReference type="PROSITE" id="PS51192">
    <property type="entry name" value="HELICASE_ATP_BIND_1"/>
    <property type="match status" value="1"/>
</dbReference>
<accession>A0A7J6PLV0</accession>
<dbReference type="SMART" id="SM00184">
    <property type="entry name" value="RING"/>
    <property type="match status" value="1"/>
</dbReference>
<feature type="region of interest" description="Disordered" evidence="11">
    <location>
        <begin position="636"/>
        <end position="655"/>
    </location>
</feature>
<dbReference type="CDD" id="cd16448">
    <property type="entry name" value="RING-H2"/>
    <property type="match status" value="1"/>
</dbReference>
<evidence type="ECO:0000256" key="5">
    <source>
        <dbReference type="ARBA" id="ARBA00022801"/>
    </source>
</evidence>
<dbReference type="FunFam" id="3.40.50.300:FF:000079">
    <property type="entry name" value="probable ATP-dependent RNA helicase DDX17"/>
    <property type="match status" value="1"/>
</dbReference>
<organism evidence="16 17">
    <name type="scientific">Perkinsus olseni</name>
    <name type="common">Perkinsus atlanticus</name>
    <dbReference type="NCBI Taxonomy" id="32597"/>
    <lineage>
        <taxon>Eukaryota</taxon>
        <taxon>Sar</taxon>
        <taxon>Alveolata</taxon>
        <taxon>Perkinsozoa</taxon>
        <taxon>Perkinsea</taxon>
        <taxon>Perkinsida</taxon>
        <taxon>Perkinsidae</taxon>
        <taxon>Perkinsus</taxon>
    </lineage>
</organism>
<dbReference type="EMBL" id="JABANP010000007">
    <property type="protein sequence ID" value="KAF4696897.1"/>
    <property type="molecule type" value="Genomic_DNA"/>
</dbReference>
<evidence type="ECO:0000256" key="9">
    <source>
        <dbReference type="PROSITE-ProRule" id="PRU00175"/>
    </source>
</evidence>
<dbReference type="GO" id="GO:0003724">
    <property type="term" value="F:RNA helicase activity"/>
    <property type="evidence" value="ECO:0007669"/>
    <property type="project" value="UniProtKB-EC"/>
</dbReference>
<protein>
    <recommendedName>
        <fullName evidence="1">RNA helicase</fullName>
        <ecNumber evidence="1">3.6.4.13</ecNumber>
    </recommendedName>
</protein>
<keyword evidence="8" id="KW-0067">ATP-binding</keyword>
<evidence type="ECO:0000313" key="17">
    <source>
        <dbReference type="Proteomes" id="UP000541610"/>
    </source>
</evidence>
<dbReference type="EC" id="3.6.4.13" evidence="1"/>
<feature type="domain" description="Helicase ATP-binding" evidence="13">
    <location>
        <begin position="210"/>
        <end position="377"/>
    </location>
</feature>
<feature type="compositionally biased region" description="Pro residues" evidence="11">
    <location>
        <begin position="47"/>
        <end position="58"/>
    </location>
</feature>
<evidence type="ECO:0000256" key="7">
    <source>
        <dbReference type="ARBA" id="ARBA00022833"/>
    </source>
</evidence>
<evidence type="ECO:0000256" key="3">
    <source>
        <dbReference type="ARBA" id="ARBA00022741"/>
    </source>
</evidence>
<evidence type="ECO:0000313" key="16">
    <source>
        <dbReference type="EMBL" id="KAF4696897.1"/>
    </source>
</evidence>
<feature type="compositionally biased region" description="Basic and acidic residues" evidence="11">
    <location>
        <begin position="75"/>
        <end position="104"/>
    </location>
</feature>
<dbReference type="GO" id="GO:0008270">
    <property type="term" value="F:zinc ion binding"/>
    <property type="evidence" value="ECO:0007669"/>
    <property type="project" value="UniProtKB-KW"/>
</dbReference>
<evidence type="ECO:0000256" key="2">
    <source>
        <dbReference type="ARBA" id="ARBA00022723"/>
    </source>
</evidence>
<comment type="caution">
    <text evidence="16">The sequence shown here is derived from an EMBL/GenBank/DDBJ whole genome shotgun (WGS) entry which is preliminary data.</text>
</comment>
<dbReference type="SMART" id="SM00490">
    <property type="entry name" value="HELICc"/>
    <property type="match status" value="1"/>
</dbReference>
<dbReference type="PANTHER" id="PTHR47958">
    <property type="entry name" value="ATP-DEPENDENT RNA HELICASE DBP3"/>
    <property type="match status" value="1"/>
</dbReference>
<gene>
    <name evidence="16" type="ORF">FOZ60_014659</name>
</gene>
<feature type="domain" description="DEAD-box RNA helicase Q" evidence="15">
    <location>
        <begin position="179"/>
        <end position="207"/>
    </location>
</feature>
<feature type="region of interest" description="Disordered" evidence="11">
    <location>
        <begin position="41"/>
        <end position="115"/>
    </location>
</feature>
<dbReference type="PROSITE" id="PS51194">
    <property type="entry name" value="HELICASE_CTER"/>
    <property type="match status" value="1"/>
</dbReference>
<dbReference type="InterPro" id="IPR011545">
    <property type="entry name" value="DEAD/DEAH_box_helicase_dom"/>
</dbReference>
<evidence type="ECO:0000259" key="12">
    <source>
        <dbReference type="PROSITE" id="PS50089"/>
    </source>
</evidence>
<dbReference type="SMART" id="SM00487">
    <property type="entry name" value="DEXDc"/>
    <property type="match status" value="1"/>
</dbReference>
<name>A0A7J6PLV0_PEROL</name>
<feature type="compositionally biased region" description="Basic and acidic residues" evidence="11">
    <location>
        <begin position="921"/>
        <end position="934"/>
    </location>
</feature>
<evidence type="ECO:0000256" key="4">
    <source>
        <dbReference type="ARBA" id="ARBA00022771"/>
    </source>
</evidence>
<dbReference type="InterPro" id="IPR014001">
    <property type="entry name" value="Helicase_ATP-bd"/>
</dbReference>
<reference evidence="16 17" key="1">
    <citation type="submission" date="2020-04" db="EMBL/GenBank/DDBJ databases">
        <title>Perkinsus olseni comparative genomics.</title>
        <authorList>
            <person name="Bogema D.R."/>
        </authorList>
    </citation>
    <scope>NUCLEOTIDE SEQUENCE [LARGE SCALE GENOMIC DNA]</scope>
    <source>
        <strain evidence="16">00978-12</strain>
    </source>
</reference>
<keyword evidence="5" id="KW-0378">Hydrolase</keyword>